<gene>
    <name evidence="3" type="ORF">HNR21_005982</name>
</gene>
<dbReference type="GO" id="GO:0004222">
    <property type="term" value="F:metalloendopeptidase activity"/>
    <property type="evidence" value="ECO:0007669"/>
    <property type="project" value="TreeGrafter"/>
</dbReference>
<reference evidence="3 4" key="1">
    <citation type="submission" date="2020-08" db="EMBL/GenBank/DDBJ databases">
        <title>Sequencing the genomes of 1000 actinobacteria strains.</title>
        <authorList>
            <person name="Klenk H.-P."/>
        </authorList>
    </citation>
    <scope>NUCLEOTIDE SEQUENCE [LARGE SCALE GENOMIC DNA]</scope>
    <source>
        <strain evidence="3 4">DSM 45823</strain>
    </source>
</reference>
<dbReference type="InterPro" id="IPR011055">
    <property type="entry name" value="Dup_hybrid_motif"/>
</dbReference>
<dbReference type="PANTHER" id="PTHR21666">
    <property type="entry name" value="PEPTIDASE-RELATED"/>
    <property type="match status" value="1"/>
</dbReference>
<keyword evidence="1" id="KW-0732">Signal</keyword>
<dbReference type="RefSeq" id="WP_246442369.1">
    <property type="nucleotide sequence ID" value="NZ_JACJII010000001.1"/>
</dbReference>
<evidence type="ECO:0000313" key="4">
    <source>
        <dbReference type="Proteomes" id="UP000539313"/>
    </source>
</evidence>
<dbReference type="InterPro" id="IPR016047">
    <property type="entry name" value="M23ase_b-sheet_dom"/>
</dbReference>
<dbReference type="Gene3D" id="2.70.70.10">
    <property type="entry name" value="Glucose Permease (Domain IIA)"/>
    <property type="match status" value="1"/>
</dbReference>
<dbReference type="EMBL" id="JACJII010000001">
    <property type="protein sequence ID" value="MBA9007100.1"/>
    <property type="molecule type" value="Genomic_DNA"/>
</dbReference>
<dbReference type="Proteomes" id="UP000539313">
    <property type="component" value="Unassembled WGS sequence"/>
</dbReference>
<name>A0A7W3N3Z6_9ACTN</name>
<organism evidence="3 4">
    <name type="scientific">Thermomonospora cellulosilytica</name>
    <dbReference type="NCBI Taxonomy" id="1411118"/>
    <lineage>
        <taxon>Bacteria</taxon>
        <taxon>Bacillati</taxon>
        <taxon>Actinomycetota</taxon>
        <taxon>Actinomycetes</taxon>
        <taxon>Streptosporangiales</taxon>
        <taxon>Thermomonosporaceae</taxon>
        <taxon>Thermomonospora</taxon>
    </lineage>
</organism>
<proteinExistence type="predicted"/>
<keyword evidence="3" id="KW-0378">Hydrolase</keyword>
<dbReference type="CDD" id="cd12797">
    <property type="entry name" value="M23_peptidase"/>
    <property type="match status" value="1"/>
</dbReference>
<evidence type="ECO:0000256" key="1">
    <source>
        <dbReference type="ARBA" id="ARBA00022729"/>
    </source>
</evidence>
<dbReference type="AlphaFoldDB" id="A0A7W3N3Z6"/>
<dbReference type="SUPFAM" id="SSF51261">
    <property type="entry name" value="Duplicated hybrid motif"/>
    <property type="match status" value="1"/>
</dbReference>
<feature type="domain" description="M23ase beta-sheet core" evidence="2">
    <location>
        <begin position="57"/>
        <end position="150"/>
    </location>
</feature>
<dbReference type="Pfam" id="PF01551">
    <property type="entry name" value="Peptidase_M23"/>
    <property type="match status" value="1"/>
</dbReference>
<keyword evidence="4" id="KW-1185">Reference proteome</keyword>
<protein>
    <submittedName>
        <fullName evidence="3">Murein DD-endopeptidase MepM/ murein hydrolase activator NlpD</fullName>
    </submittedName>
</protein>
<sequence>MIPLILAVAVTLAPSVPSVPSVPPVPPPRSGQWRWPLSPVPAVIRTFDPPSTPWGAGHRGVDLAAAPGRPVYAAGTGRVSFAGHVAGYGVVAITHGRVRTTYLPVEPSVRVGRPVAAGTRIGTVQDRPGHCGLRHCLHWGLRHGLLYLDPLSLLRFQVRLLPIWPPSSPSPYLH</sequence>
<dbReference type="PANTHER" id="PTHR21666:SF289">
    <property type="entry name" value="L-ALA--D-GLU ENDOPEPTIDASE"/>
    <property type="match status" value="1"/>
</dbReference>
<dbReference type="InterPro" id="IPR050570">
    <property type="entry name" value="Cell_wall_metabolism_enzyme"/>
</dbReference>
<evidence type="ECO:0000313" key="3">
    <source>
        <dbReference type="EMBL" id="MBA9007100.1"/>
    </source>
</evidence>
<accession>A0A7W3N3Z6</accession>
<evidence type="ECO:0000259" key="2">
    <source>
        <dbReference type="Pfam" id="PF01551"/>
    </source>
</evidence>
<comment type="caution">
    <text evidence="3">The sequence shown here is derived from an EMBL/GenBank/DDBJ whole genome shotgun (WGS) entry which is preliminary data.</text>
</comment>